<keyword evidence="2" id="KW-1185">Reference proteome</keyword>
<reference evidence="1" key="1">
    <citation type="journal article" date="2020" name="Stud. Mycol.">
        <title>101 Dothideomycetes genomes: a test case for predicting lifestyles and emergence of pathogens.</title>
        <authorList>
            <person name="Haridas S."/>
            <person name="Albert R."/>
            <person name="Binder M."/>
            <person name="Bloem J."/>
            <person name="Labutti K."/>
            <person name="Salamov A."/>
            <person name="Andreopoulos B."/>
            <person name="Baker S."/>
            <person name="Barry K."/>
            <person name="Bills G."/>
            <person name="Bluhm B."/>
            <person name="Cannon C."/>
            <person name="Castanera R."/>
            <person name="Culley D."/>
            <person name="Daum C."/>
            <person name="Ezra D."/>
            <person name="Gonzalez J."/>
            <person name="Henrissat B."/>
            <person name="Kuo A."/>
            <person name="Liang C."/>
            <person name="Lipzen A."/>
            <person name="Lutzoni F."/>
            <person name="Magnuson J."/>
            <person name="Mondo S."/>
            <person name="Nolan M."/>
            <person name="Ohm R."/>
            <person name="Pangilinan J."/>
            <person name="Park H.-J."/>
            <person name="Ramirez L."/>
            <person name="Alfaro M."/>
            <person name="Sun H."/>
            <person name="Tritt A."/>
            <person name="Yoshinaga Y."/>
            <person name="Zwiers L.-H."/>
            <person name="Turgeon B."/>
            <person name="Goodwin S."/>
            <person name="Spatafora J."/>
            <person name="Crous P."/>
            <person name="Grigoriev I."/>
        </authorList>
    </citation>
    <scope>NUCLEOTIDE SEQUENCE</scope>
    <source>
        <strain evidence="1">CBS 115976</strain>
    </source>
</reference>
<dbReference type="EMBL" id="MU004234">
    <property type="protein sequence ID" value="KAF2670394.1"/>
    <property type="molecule type" value="Genomic_DNA"/>
</dbReference>
<gene>
    <name evidence="1" type="ORF">BT63DRAFT_237132</name>
</gene>
<accession>A0A6A6UHP0</accession>
<evidence type="ECO:0000313" key="2">
    <source>
        <dbReference type="Proteomes" id="UP000799302"/>
    </source>
</evidence>
<sequence length="166" mass="17948">MVCPMSGSCTVSTISNGSASKRSSSRKTLTYTITTALRAASLTKYQATNMQGFKGLDTDVTFKIPSSVHLPTREPVLVVPVHAPCPGPPSCKSTSSCILTNQRVPISRTCTPPQAHEVILFRAAHLEPSFLLPRYGQSFKLCLQELAVLPCLHATMLAWPVGTYNK</sequence>
<proteinExistence type="predicted"/>
<evidence type="ECO:0000313" key="1">
    <source>
        <dbReference type="EMBL" id="KAF2670394.1"/>
    </source>
</evidence>
<dbReference type="Proteomes" id="UP000799302">
    <property type="component" value="Unassembled WGS sequence"/>
</dbReference>
<dbReference type="AlphaFoldDB" id="A0A6A6UHP0"/>
<protein>
    <submittedName>
        <fullName evidence="1">Uncharacterized protein</fullName>
    </submittedName>
</protein>
<name>A0A6A6UHP0_9PEZI</name>
<organism evidence="1 2">
    <name type="scientific">Microthyrium microscopicum</name>
    <dbReference type="NCBI Taxonomy" id="703497"/>
    <lineage>
        <taxon>Eukaryota</taxon>
        <taxon>Fungi</taxon>
        <taxon>Dikarya</taxon>
        <taxon>Ascomycota</taxon>
        <taxon>Pezizomycotina</taxon>
        <taxon>Dothideomycetes</taxon>
        <taxon>Dothideomycetes incertae sedis</taxon>
        <taxon>Microthyriales</taxon>
        <taxon>Microthyriaceae</taxon>
        <taxon>Microthyrium</taxon>
    </lineage>
</organism>